<dbReference type="AlphaFoldDB" id="A0A0F9BF02"/>
<proteinExistence type="predicted"/>
<comment type="caution">
    <text evidence="1">The sequence shown here is derived from an EMBL/GenBank/DDBJ whole genome shotgun (WGS) entry which is preliminary data.</text>
</comment>
<accession>A0A0F9BF02</accession>
<gene>
    <name evidence="1" type="ORF">LCGC14_2735210</name>
</gene>
<protein>
    <submittedName>
        <fullName evidence="1">Uncharacterized protein</fullName>
    </submittedName>
</protein>
<dbReference type="EMBL" id="LAZR01049619">
    <property type="protein sequence ID" value="KKK89229.1"/>
    <property type="molecule type" value="Genomic_DNA"/>
</dbReference>
<reference evidence="1" key="1">
    <citation type="journal article" date="2015" name="Nature">
        <title>Complex archaea that bridge the gap between prokaryotes and eukaryotes.</title>
        <authorList>
            <person name="Spang A."/>
            <person name="Saw J.H."/>
            <person name="Jorgensen S.L."/>
            <person name="Zaremba-Niedzwiedzka K."/>
            <person name="Martijn J."/>
            <person name="Lind A.E."/>
            <person name="van Eijk R."/>
            <person name="Schleper C."/>
            <person name="Guy L."/>
            <person name="Ettema T.J."/>
        </authorList>
    </citation>
    <scope>NUCLEOTIDE SEQUENCE</scope>
</reference>
<name>A0A0F9BF02_9ZZZZ</name>
<organism evidence="1">
    <name type="scientific">marine sediment metagenome</name>
    <dbReference type="NCBI Taxonomy" id="412755"/>
    <lineage>
        <taxon>unclassified sequences</taxon>
        <taxon>metagenomes</taxon>
        <taxon>ecological metagenomes</taxon>
    </lineage>
</organism>
<evidence type="ECO:0000313" key="1">
    <source>
        <dbReference type="EMBL" id="KKK89229.1"/>
    </source>
</evidence>
<sequence>MERKANEPVRADSSDDDIRDRARELFGIEGETEIDTDAEVSRGDDDGTYVQAWVWVEFGA</sequence>